<sequence>MREIGDEIVPIRFLRQAGEDHLGAGDHGLGIGEIFVQLRLVPGDAGILVGVGIAIALDRAGLAPDQAIQLRTDEILGAFADLMADLALLVVNRFAGGGVGGHGSGGGRGPSDRGDHADIFQFHIPFPSHYARGVG</sequence>
<reference evidence="1" key="1">
    <citation type="submission" date="2005-06" db="EMBL/GenBank/DDBJ databases">
        <title>First Genome Data from Uncultured Upland Soil Cluster a Methanotrophs Provide Further Evidence for a Close Phylogenetic Relationship to Methylocapsa acidiphila B2 and High-Affinity Methanotrophy Based on pMMO.</title>
        <authorList>
            <person name="Ricke P."/>
            <person name="Kube M."/>
            <person name="Nakagawa S."/>
            <person name="Erkel C."/>
            <person name="Reinhardt R."/>
            <person name="Liesack W."/>
        </authorList>
    </citation>
    <scope>NUCLEOTIDE SEQUENCE</scope>
</reference>
<gene>
    <name evidence="1" type="ORF">orf111</name>
</gene>
<name>Q2VNI5_METAI</name>
<dbReference type="AlphaFoldDB" id="Q2VNI5"/>
<proteinExistence type="predicted"/>
<accession>Q2VNI5</accession>
<organism evidence="1">
    <name type="scientific">Methylocapsa acidiphila</name>
    <dbReference type="NCBI Taxonomy" id="133552"/>
    <lineage>
        <taxon>Bacteria</taxon>
        <taxon>Pseudomonadati</taxon>
        <taxon>Pseudomonadota</taxon>
        <taxon>Alphaproteobacteria</taxon>
        <taxon>Hyphomicrobiales</taxon>
        <taxon>Beijerinckiaceae</taxon>
        <taxon>Methylocapsa</taxon>
    </lineage>
</organism>
<protein>
    <submittedName>
        <fullName evidence="1">Uncharacterized protein</fullName>
    </submittedName>
</protein>
<dbReference type="EMBL" id="CT005238">
    <property type="protein sequence ID" value="CAJ01647.1"/>
    <property type="molecule type" value="Genomic_DNA"/>
</dbReference>
<evidence type="ECO:0000313" key="1">
    <source>
        <dbReference type="EMBL" id="CAJ01647.1"/>
    </source>
</evidence>